<gene>
    <name evidence="5" type="ORF">GCM10007380_02500</name>
</gene>
<dbReference type="PANTHER" id="PTHR42756">
    <property type="entry name" value="TRANSCRIPTIONAL REGULATOR, MARR"/>
    <property type="match status" value="1"/>
</dbReference>
<dbReference type="CDD" id="cd00090">
    <property type="entry name" value="HTH_ARSR"/>
    <property type="match status" value="1"/>
</dbReference>
<dbReference type="PRINTS" id="PR00598">
    <property type="entry name" value="HTHMARR"/>
</dbReference>
<dbReference type="EMBL" id="BMHB01000001">
    <property type="protein sequence ID" value="GGI10379.1"/>
    <property type="molecule type" value="Genomic_DNA"/>
</dbReference>
<dbReference type="Proteomes" id="UP000626244">
    <property type="component" value="Unassembled WGS sequence"/>
</dbReference>
<dbReference type="InterPro" id="IPR036388">
    <property type="entry name" value="WH-like_DNA-bd_sf"/>
</dbReference>
<dbReference type="SUPFAM" id="SSF46785">
    <property type="entry name" value="Winged helix' DNA-binding domain"/>
    <property type="match status" value="1"/>
</dbReference>
<keyword evidence="1" id="KW-0805">Transcription regulation</keyword>
<dbReference type="RefSeq" id="WP_235821571.1">
    <property type="nucleotide sequence ID" value="NZ_BMHB01000001.1"/>
</dbReference>
<organism evidence="5 6">
    <name type="scientific">Gottfriedia solisilvae</name>
    <dbReference type="NCBI Taxonomy" id="1516104"/>
    <lineage>
        <taxon>Bacteria</taxon>
        <taxon>Bacillati</taxon>
        <taxon>Bacillota</taxon>
        <taxon>Bacilli</taxon>
        <taxon>Bacillales</taxon>
        <taxon>Bacillaceae</taxon>
        <taxon>Gottfriedia</taxon>
    </lineage>
</organism>
<dbReference type="SMART" id="SM00347">
    <property type="entry name" value="HTH_MARR"/>
    <property type="match status" value="1"/>
</dbReference>
<name>A0A8J3EZM9_9BACI</name>
<evidence type="ECO:0000313" key="6">
    <source>
        <dbReference type="Proteomes" id="UP000626244"/>
    </source>
</evidence>
<dbReference type="Gene3D" id="1.10.287.100">
    <property type="match status" value="1"/>
</dbReference>
<keyword evidence="6" id="KW-1185">Reference proteome</keyword>
<keyword evidence="3" id="KW-0804">Transcription</keyword>
<dbReference type="InterPro" id="IPR000835">
    <property type="entry name" value="HTH_MarR-typ"/>
</dbReference>
<evidence type="ECO:0000313" key="5">
    <source>
        <dbReference type="EMBL" id="GGI10379.1"/>
    </source>
</evidence>
<feature type="domain" description="HTH marR-type" evidence="4">
    <location>
        <begin position="1"/>
        <end position="140"/>
    </location>
</feature>
<evidence type="ECO:0000259" key="4">
    <source>
        <dbReference type="PROSITE" id="PS50995"/>
    </source>
</evidence>
<evidence type="ECO:0000256" key="2">
    <source>
        <dbReference type="ARBA" id="ARBA00023125"/>
    </source>
</evidence>
<dbReference type="Pfam" id="PF01047">
    <property type="entry name" value="MarR"/>
    <property type="match status" value="1"/>
</dbReference>
<dbReference type="GO" id="GO:0003677">
    <property type="term" value="F:DNA binding"/>
    <property type="evidence" value="ECO:0007669"/>
    <property type="project" value="UniProtKB-KW"/>
</dbReference>
<dbReference type="PANTHER" id="PTHR42756:SF1">
    <property type="entry name" value="TRANSCRIPTIONAL REPRESSOR OF EMRAB OPERON"/>
    <property type="match status" value="1"/>
</dbReference>
<protein>
    <recommendedName>
        <fullName evidence="4">HTH marR-type domain-containing protein</fullName>
    </recommendedName>
</protein>
<accession>A0A8J3EZM9</accession>
<comment type="caution">
    <text evidence="5">The sequence shown here is derived from an EMBL/GenBank/DDBJ whole genome shotgun (WGS) entry which is preliminary data.</text>
</comment>
<dbReference type="Gene3D" id="1.10.10.10">
    <property type="entry name" value="Winged helix-like DNA-binding domain superfamily/Winged helix DNA-binding domain"/>
    <property type="match status" value="1"/>
</dbReference>
<sequence>MNNKNEYIERIQIGFQTAIHKMQPKMTEQMNKHNITATQFFVLMYLRKNESCKISEIAEYMGVKPSAVSFMIDRLEHSNFVYREHDKKDRRVVNIMLSEEGQKKLDLVIKERKEIFESSLLTLSDEELLQFALIAEKLAKAVTTEI</sequence>
<evidence type="ECO:0000256" key="1">
    <source>
        <dbReference type="ARBA" id="ARBA00023015"/>
    </source>
</evidence>
<dbReference type="InterPro" id="IPR036390">
    <property type="entry name" value="WH_DNA-bd_sf"/>
</dbReference>
<proteinExistence type="predicted"/>
<dbReference type="GO" id="GO:0003700">
    <property type="term" value="F:DNA-binding transcription factor activity"/>
    <property type="evidence" value="ECO:0007669"/>
    <property type="project" value="InterPro"/>
</dbReference>
<dbReference type="AlphaFoldDB" id="A0A8J3EZM9"/>
<dbReference type="InterPro" id="IPR011991">
    <property type="entry name" value="ArsR-like_HTH"/>
</dbReference>
<evidence type="ECO:0000256" key="3">
    <source>
        <dbReference type="ARBA" id="ARBA00023163"/>
    </source>
</evidence>
<keyword evidence="2" id="KW-0238">DNA-binding</keyword>
<dbReference type="PROSITE" id="PS50995">
    <property type="entry name" value="HTH_MARR_2"/>
    <property type="match status" value="1"/>
</dbReference>
<reference evidence="6" key="1">
    <citation type="journal article" date="2019" name="Int. J. Syst. Evol. Microbiol.">
        <title>The Global Catalogue of Microorganisms (GCM) 10K type strain sequencing project: providing services to taxonomists for standard genome sequencing and annotation.</title>
        <authorList>
            <consortium name="The Broad Institute Genomics Platform"/>
            <consortium name="The Broad Institute Genome Sequencing Center for Infectious Disease"/>
            <person name="Wu L."/>
            <person name="Ma J."/>
        </authorList>
    </citation>
    <scope>NUCLEOTIDE SEQUENCE [LARGE SCALE GENOMIC DNA]</scope>
    <source>
        <strain evidence="6">CGMCC 1.14993</strain>
    </source>
</reference>